<dbReference type="SUPFAM" id="SSF53335">
    <property type="entry name" value="S-adenosyl-L-methionine-dependent methyltransferases"/>
    <property type="match status" value="1"/>
</dbReference>
<accession>A0A7S3EZ91</accession>
<dbReference type="InterPro" id="IPR025799">
    <property type="entry name" value="Arg_MeTrfase"/>
</dbReference>
<sequence length="249" mass="26753">MDAREQVEKAREQAGAPVAKVMAHEATAAQADVRVWEGPSTALQIDPGCVRGPRWRADVIVSEVLDTGLIGEGCLHSMRDATKRLLAPGGVMIPASATLYVMLLQVSAPEHAGVSLQALEALREGYSAARLHGLSHVKLSVGVVAMRFEFAALPEQCGGEARIKVEASRRGACNAVGWWFDLHLDGETTLSMAPGATARTWKQNLHYLPSSLEVERGAEVEVLVWNKDDDNLHVLAGAPGTLPSFANFR</sequence>
<dbReference type="Pfam" id="PF22528">
    <property type="entry name" value="PRMT_C"/>
    <property type="match status" value="1"/>
</dbReference>
<evidence type="ECO:0000256" key="2">
    <source>
        <dbReference type="ARBA" id="ARBA00022679"/>
    </source>
</evidence>
<dbReference type="Gene3D" id="3.40.50.150">
    <property type="entry name" value="Vaccinia Virus protein VP39"/>
    <property type="match status" value="1"/>
</dbReference>
<keyword evidence="3" id="KW-0949">S-adenosyl-L-methionine</keyword>
<dbReference type="Gene3D" id="2.70.160.11">
    <property type="entry name" value="Hnrnp arginine n-methyltransferase1"/>
    <property type="match status" value="1"/>
</dbReference>
<dbReference type="GO" id="GO:0016274">
    <property type="term" value="F:protein-arginine N-methyltransferase activity"/>
    <property type="evidence" value="ECO:0007669"/>
    <property type="project" value="InterPro"/>
</dbReference>
<proteinExistence type="predicted"/>
<gene>
    <name evidence="5" type="ORF">HERI1096_LOCUS15494</name>
</gene>
<evidence type="ECO:0000313" key="5">
    <source>
        <dbReference type="EMBL" id="CAE0114809.1"/>
    </source>
</evidence>
<dbReference type="GO" id="GO:0032259">
    <property type="term" value="P:methylation"/>
    <property type="evidence" value="ECO:0007669"/>
    <property type="project" value="UniProtKB-KW"/>
</dbReference>
<name>A0A7S3EZ91_9EUKA</name>
<evidence type="ECO:0000256" key="1">
    <source>
        <dbReference type="ARBA" id="ARBA00022603"/>
    </source>
</evidence>
<feature type="domain" description="Protein arginine N-methyltransferase" evidence="4">
    <location>
        <begin position="161"/>
        <end position="231"/>
    </location>
</feature>
<protein>
    <recommendedName>
        <fullName evidence="4">Protein arginine N-methyltransferase domain-containing protein</fullName>
    </recommendedName>
</protein>
<dbReference type="InterPro" id="IPR055135">
    <property type="entry name" value="PRMT_dom"/>
</dbReference>
<evidence type="ECO:0000256" key="3">
    <source>
        <dbReference type="ARBA" id="ARBA00022691"/>
    </source>
</evidence>
<keyword evidence="2" id="KW-0808">Transferase</keyword>
<dbReference type="PANTHER" id="PTHR11006:SF4">
    <property type="entry name" value="PROTEIN ARGININE N-METHYLTRANSFERASE 7"/>
    <property type="match status" value="1"/>
</dbReference>
<dbReference type="EMBL" id="HBHX01027722">
    <property type="protein sequence ID" value="CAE0114809.1"/>
    <property type="molecule type" value="Transcribed_RNA"/>
</dbReference>
<dbReference type="InterPro" id="IPR029063">
    <property type="entry name" value="SAM-dependent_MTases_sf"/>
</dbReference>
<reference evidence="5" key="1">
    <citation type="submission" date="2021-01" db="EMBL/GenBank/DDBJ databases">
        <authorList>
            <person name="Corre E."/>
            <person name="Pelletier E."/>
            <person name="Niang G."/>
            <person name="Scheremetjew M."/>
            <person name="Finn R."/>
            <person name="Kale V."/>
            <person name="Holt S."/>
            <person name="Cochrane G."/>
            <person name="Meng A."/>
            <person name="Brown T."/>
            <person name="Cohen L."/>
        </authorList>
    </citation>
    <scope>NUCLEOTIDE SEQUENCE</scope>
    <source>
        <strain evidence="5">CCMP281</strain>
    </source>
</reference>
<keyword evidence="1" id="KW-0489">Methyltransferase</keyword>
<dbReference type="GO" id="GO:0042054">
    <property type="term" value="F:histone methyltransferase activity"/>
    <property type="evidence" value="ECO:0007669"/>
    <property type="project" value="TreeGrafter"/>
</dbReference>
<dbReference type="AlphaFoldDB" id="A0A7S3EZ91"/>
<dbReference type="PANTHER" id="PTHR11006">
    <property type="entry name" value="PROTEIN ARGININE N-METHYLTRANSFERASE"/>
    <property type="match status" value="1"/>
</dbReference>
<evidence type="ECO:0000259" key="4">
    <source>
        <dbReference type="Pfam" id="PF22528"/>
    </source>
</evidence>
<organism evidence="5">
    <name type="scientific">Haptolina ericina</name>
    <dbReference type="NCBI Taxonomy" id="156174"/>
    <lineage>
        <taxon>Eukaryota</taxon>
        <taxon>Haptista</taxon>
        <taxon>Haptophyta</taxon>
        <taxon>Prymnesiophyceae</taxon>
        <taxon>Prymnesiales</taxon>
        <taxon>Prymnesiaceae</taxon>
        <taxon>Haptolina</taxon>
    </lineage>
</organism>